<dbReference type="PANTHER" id="PTHR21327">
    <property type="entry name" value="GTP CYCLOHYDROLASE II-RELATED"/>
    <property type="match status" value="1"/>
</dbReference>
<evidence type="ECO:0000256" key="2">
    <source>
        <dbReference type="ARBA" id="ARBA00022619"/>
    </source>
</evidence>
<sequence>MPGSMLGGFNSIPETVEAFQNGEFIVVLDDPGRENEGDLIIAAEDVTTEQMAFLIRHSSGIICAPLLPTRADRLALPPMVANNEDLRGTAYTLTIDAADSIVSTGISAHDRALACRRLAQDDAELEALVAARQSQNGSSTSNGSSDGKVSSPITAAAAFRRPGHVLPLRARPGGVRERCGHTEAAIDFCRLAGKRRVAVISELVDDGEPVPGRALHRNSGMLRGDGCIAFAQKWGLKVCTITDLAAYLEKTHPDGAFPGPQTDEA</sequence>
<evidence type="ECO:0000313" key="6">
    <source>
        <dbReference type="EMBL" id="CAK7267658.1"/>
    </source>
</evidence>
<dbReference type="EMBL" id="CAWUOM010000037">
    <property type="protein sequence ID" value="CAK7267658.1"/>
    <property type="molecule type" value="Genomic_DNA"/>
</dbReference>
<gene>
    <name evidence="6" type="primary">RIB3</name>
    <name evidence="6" type="ORF">SEPCBS57363_002699</name>
</gene>
<comment type="cofactor">
    <cofactor evidence="4">
        <name>Mg(2+)</name>
        <dbReference type="ChEBI" id="CHEBI:18420"/>
    </cofactor>
    <cofactor evidence="4">
        <name>Mn(2+)</name>
        <dbReference type="ChEBI" id="CHEBI:29035"/>
    </cofactor>
    <text evidence="4">Binds 2 divalent metal cations per subunit. Magnesium or manganese.</text>
</comment>
<organism evidence="6 7">
    <name type="scientific">Sporothrix epigloea</name>
    <dbReference type="NCBI Taxonomy" id="1892477"/>
    <lineage>
        <taxon>Eukaryota</taxon>
        <taxon>Fungi</taxon>
        <taxon>Dikarya</taxon>
        <taxon>Ascomycota</taxon>
        <taxon>Pezizomycotina</taxon>
        <taxon>Sordariomycetes</taxon>
        <taxon>Sordariomycetidae</taxon>
        <taxon>Ophiostomatales</taxon>
        <taxon>Ophiostomataceae</taxon>
        <taxon>Sporothrix</taxon>
    </lineage>
</organism>
<comment type="subunit">
    <text evidence="4">Homodimer.</text>
</comment>
<dbReference type="SUPFAM" id="SSF55821">
    <property type="entry name" value="YrdC/RibB"/>
    <property type="match status" value="1"/>
</dbReference>
<dbReference type="PANTHER" id="PTHR21327:SF18">
    <property type="entry name" value="3,4-DIHYDROXY-2-BUTANONE 4-PHOSPHATE SYNTHASE"/>
    <property type="match status" value="1"/>
</dbReference>
<dbReference type="Gene3D" id="3.90.870.10">
    <property type="entry name" value="DHBP synthase"/>
    <property type="match status" value="1"/>
</dbReference>
<feature type="compositionally biased region" description="Low complexity" evidence="5">
    <location>
        <begin position="134"/>
        <end position="150"/>
    </location>
</feature>
<accession>A0ABP0DJ29</accession>
<dbReference type="InterPro" id="IPR000422">
    <property type="entry name" value="DHBP_synthase_RibB"/>
</dbReference>
<comment type="catalytic activity">
    <reaction evidence="4">
        <text>D-ribulose 5-phosphate = (2S)-2-hydroxy-3-oxobutyl phosphate + formate + H(+)</text>
        <dbReference type="Rhea" id="RHEA:18457"/>
        <dbReference type="ChEBI" id="CHEBI:15378"/>
        <dbReference type="ChEBI" id="CHEBI:15740"/>
        <dbReference type="ChEBI" id="CHEBI:58121"/>
        <dbReference type="ChEBI" id="CHEBI:58830"/>
        <dbReference type="EC" id="4.1.99.12"/>
    </reaction>
</comment>
<keyword evidence="2 4" id="KW-0686">Riboflavin biosynthesis</keyword>
<reference evidence="6 7" key="1">
    <citation type="submission" date="2024-01" db="EMBL/GenBank/DDBJ databases">
        <authorList>
            <person name="Allen C."/>
            <person name="Tagirdzhanova G."/>
        </authorList>
    </citation>
    <scope>NUCLEOTIDE SEQUENCE [LARGE SCALE GENOMIC DNA]</scope>
    <source>
        <strain evidence="6 7">CBS 573.63</strain>
    </source>
</reference>
<protein>
    <recommendedName>
        <fullName evidence="4">3,4-dihydroxy-2-butanone 4-phosphate synthase</fullName>
        <shortName evidence="4">DHBP synthase</shortName>
        <ecNumber evidence="4">4.1.99.12</ecNumber>
    </recommendedName>
</protein>
<keyword evidence="4" id="KW-0464">Manganese</keyword>
<comment type="caution">
    <text evidence="6">The sequence shown here is derived from an EMBL/GenBank/DDBJ whole genome shotgun (WGS) entry which is preliminary data.</text>
</comment>
<evidence type="ECO:0000256" key="1">
    <source>
        <dbReference type="ARBA" id="ARBA00004904"/>
    </source>
</evidence>
<keyword evidence="4" id="KW-0460">Magnesium</keyword>
<keyword evidence="7" id="KW-1185">Reference proteome</keyword>
<comment type="similarity">
    <text evidence="4">Belongs to the DHBP synthase family.</text>
</comment>
<dbReference type="InterPro" id="IPR017945">
    <property type="entry name" value="DHBP_synth_RibB-like_a/b_dom"/>
</dbReference>
<dbReference type="GO" id="GO:0008686">
    <property type="term" value="F:3,4-dihydroxy-2-butanone-4-phosphate synthase activity"/>
    <property type="evidence" value="ECO:0007669"/>
    <property type="project" value="UniProtKB-EC"/>
</dbReference>
<evidence type="ECO:0000256" key="4">
    <source>
        <dbReference type="RuleBase" id="RU003843"/>
    </source>
</evidence>
<dbReference type="NCBIfam" id="TIGR00506">
    <property type="entry name" value="ribB"/>
    <property type="match status" value="1"/>
</dbReference>
<dbReference type="EC" id="4.1.99.12" evidence="4"/>
<keyword evidence="3 4" id="KW-0479">Metal-binding</keyword>
<dbReference type="Pfam" id="PF00926">
    <property type="entry name" value="DHBP_synthase"/>
    <property type="match status" value="1"/>
</dbReference>
<name>A0ABP0DJ29_9PEZI</name>
<proteinExistence type="inferred from homology"/>
<comment type="function">
    <text evidence="4">Catalyzes the conversion of D-ribulose 5-phosphate to formate and 3,4-dihydroxy-2-butanone 4-phosphate.</text>
</comment>
<evidence type="ECO:0000256" key="3">
    <source>
        <dbReference type="ARBA" id="ARBA00022723"/>
    </source>
</evidence>
<feature type="region of interest" description="Disordered" evidence="5">
    <location>
        <begin position="131"/>
        <end position="150"/>
    </location>
</feature>
<dbReference type="Proteomes" id="UP001642501">
    <property type="component" value="Unassembled WGS sequence"/>
</dbReference>
<evidence type="ECO:0000256" key="5">
    <source>
        <dbReference type="SAM" id="MobiDB-lite"/>
    </source>
</evidence>
<keyword evidence="4 6" id="KW-0456">Lyase</keyword>
<evidence type="ECO:0000313" key="7">
    <source>
        <dbReference type="Proteomes" id="UP001642501"/>
    </source>
</evidence>
<comment type="pathway">
    <text evidence="1 4">Cofactor biosynthesis; riboflavin biosynthesis; 2-hydroxy-3-oxobutyl phosphate from D-ribulose 5-phosphate: step 1/1.</text>
</comment>